<dbReference type="AlphaFoldDB" id="A0AAD6X7B6"/>
<organism evidence="2 3">
    <name type="scientific">Mycena alexandri</name>
    <dbReference type="NCBI Taxonomy" id="1745969"/>
    <lineage>
        <taxon>Eukaryota</taxon>
        <taxon>Fungi</taxon>
        <taxon>Dikarya</taxon>
        <taxon>Basidiomycota</taxon>
        <taxon>Agaricomycotina</taxon>
        <taxon>Agaricomycetes</taxon>
        <taxon>Agaricomycetidae</taxon>
        <taxon>Agaricales</taxon>
        <taxon>Marasmiineae</taxon>
        <taxon>Mycenaceae</taxon>
        <taxon>Mycena</taxon>
    </lineage>
</organism>
<keyword evidence="3" id="KW-1185">Reference proteome</keyword>
<proteinExistence type="predicted"/>
<evidence type="ECO:0000256" key="1">
    <source>
        <dbReference type="SAM" id="MobiDB-lite"/>
    </source>
</evidence>
<reference evidence="2" key="1">
    <citation type="submission" date="2023-03" db="EMBL/GenBank/DDBJ databases">
        <title>Massive genome expansion in bonnet fungi (Mycena s.s.) driven by repeated elements and novel gene families across ecological guilds.</title>
        <authorList>
            <consortium name="Lawrence Berkeley National Laboratory"/>
            <person name="Harder C.B."/>
            <person name="Miyauchi S."/>
            <person name="Viragh M."/>
            <person name="Kuo A."/>
            <person name="Thoen E."/>
            <person name="Andreopoulos B."/>
            <person name="Lu D."/>
            <person name="Skrede I."/>
            <person name="Drula E."/>
            <person name="Henrissat B."/>
            <person name="Morin E."/>
            <person name="Kohler A."/>
            <person name="Barry K."/>
            <person name="LaButti K."/>
            <person name="Morin E."/>
            <person name="Salamov A."/>
            <person name="Lipzen A."/>
            <person name="Mereny Z."/>
            <person name="Hegedus B."/>
            <person name="Baldrian P."/>
            <person name="Stursova M."/>
            <person name="Weitz H."/>
            <person name="Taylor A."/>
            <person name="Grigoriev I.V."/>
            <person name="Nagy L.G."/>
            <person name="Martin F."/>
            <person name="Kauserud H."/>
        </authorList>
    </citation>
    <scope>NUCLEOTIDE SEQUENCE</scope>
    <source>
        <strain evidence="2">CBHHK200</strain>
    </source>
</reference>
<feature type="compositionally biased region" description="Basic and acidic residues" evidence="1">
    <location>
        <begin position="143"/>
        <end position="152"/>
    </location>
</feature>
<dbReference type="Proteomes" id="UP001218188">
    <property type="component" value="Unassembled WGS sequence"/>
</dbReference>
<evidence type="ECO:0000313" key="2">
    <source>
        <dbReference type="EMBL" id="KAJ7041693.1"/>
    </source>
</evidence>
<gene>
    <name evidence="2" type="ORF">C8F04DRAFT_1176790</name>
</gene>
<evidence type="ECO:0000313" key="3">
    <source>
        <dbReference type="Proteomes" id="UP001218188"/>
    </source>
</evidence>
<feature type="region of interest" description="Disordered" evidence="1">
    <location>
        <begin position="92"/>
        <end position="196"/>
    </location>
</feature>
<name>A0AAD6X7B6_9AGAR</name>
<accession>A0AAD6X7B6</accession>
<dbReference type="EMBL" id="JARJCM010000015">
    <property type="protein sequence ID" value="KAJ7041693.1"/>
    <property type="molecule type" value="Genomic_DNA"/>
</dbReference>
<comment type="caution">
    <text evidence="2">The sequence shown here is derived from an EMBL/GenBank/DDBJ whole genome shotgun (WGS) entry which is preliminary data.</text>
</comment>
<protein>
    <submittedName>
        <fullName evidence="2">Uncharacterized protein</fullName>
    </submittedName>
</protein>
<feature type="compositionally biased region" description="Basic residues" evidence="1">
    <location>
        <begin position="162"/>
        <end position="172"/>
    </location>
</feature>
<sequence length="196" mass="22681">MFACPWPRIRQFSTFYASKESIKAYHRPDFVVRPSAIARALKTAPSEIDYTCLNKSLQDLVSGFTHSREQQKEEQREKTRKRMAKLRQRLKEATLEEQEAARERARLSRARYRAKRDSHSHRPQLREHARNSRARRSALADGLDAHAAKQEGSRIAALQKQGRTRRAVRPRVPRGQGNKTRRPPMSPSPSPDAQDF</sequence>
<feature type="compositionally biased region" description="Basic residues" evidence="1">
    <location>
        <begin position="107"/>
        <end position="123"/>
    </location>
</feature>
<feature type="compositionally biased region" description="Basic and acidic residues" evidence="1">
    <location>
        <begin position="92"/>
        <end position="106"/>
    </location>
</feature>